<comment type="caution">
    <text evidence="1">The sequence shown here is derived from an EMBL/GenBank/DDBJ whole genome shotgun (WGS) entry which is preliminary data.</text>
</comment>
<dbReference type="Proteomes" id="UP000821845">
    <property type="component" value="Chromosome 9"/>
</dbReference>
<sequence length="211" mass="22352">MGCPNPEAVAYSCTTRPGLTSATSTEVAVTTEATGTASPPPRGCNVEDGDFPCLDGRCLLPVQVCDGVRDCGDGADEGRFCPAPPPRELAAAKDAAGPTLGDGPPHAVWAAQYAAAQLVQRHTLKNQVVRKCASACKKIGRQQQRVFLASAVPGATSRTRLTSLETWVNFFLSSLLEWDGVGEGAIVSRVWNIVVMVRALVLAPVWSLDRY</sequence>
<evidence type="ECO:0000313" key="1">
    <source>
        <dbReference type="EMBL" id="KAH6922968.1"/>
    </source>
</evidence>
<organism evidence="1 2">
    <name type="scientific">Hyalomma asiaticum</name>
    <name type="common">Tick</name>
    <dbReference type="NCBI Taxonomy" id="266040"/>
    <lineage>
        <taxon>Eukaryota</taxon>
        <taxon>Metazoa</taxon>
        <taxon>Ecdysozoa</taxon>
        <taxon>Arthropoda</taxon>
        <taxon>Chelicerata</taxon>
        <taxon>Arachnida</taxon>
        <taxon>Acari</taxon>
        <taxon>Parasitiformes</taxon>
        <taxon>Ixodida</taxon>
        <taxon>Ixodoidea</taxon>
        <taxon>Ixodidae</taxon>
        <taxon>Hyalomminae</taxon>
        <taxon>Hyalomma</taxon>
    </lineage>
</organism>
<proteinExistence type="predicted"/>
<gene>
    <name evidence="1" type="ORF">HPB50_020393</name>
</gene>
<evidence type="ECO:0000313" key="2">
    <source>
        <dbReference type="Proteomes" id="UP000821845"/>
    </source>
</evidence>
<protein>
    <submittedName>
        <fullName evidence="1">Uncharacterized protein</fullName>
    </submittedName>
</protein>
<accession>A0ACB7RNM1</accession>
<reference evidence="1" key="1">
    <citation type="submission" date="2020-05" db="EMBL/GenBank/DDBJ databases">
        <title>Large-scale comparative analyses of tick genomes elucidate their genetic diversity and vector capacities.</title>
        <authorList>
            <person name="Jia N."/>
            <person name="Wang J."/>
            <person name="Shi W."/>
            <person name="Du L."/>
            <person name="Sun Y."/>
            <person name="Zhan W."/>
            <person name="Jiang J."/>
            <person name="Wang Q."/>
            <person name="Zhang B."/>
            <person name="Ji P."/>
            <person name="Sakyi L.B."/>
            <person name="Cui X."/>
            <person name="Yuan T."/>
            <person name="Jiang B."/>
            <person name="Yang W."/>
            <person name="Lam T.T.-Y."/>
            <person name="Chang Q."/>
            <person name="Ding S."/>
            <person name="Wang X."/>
            <person name="Zhu J."/>
            <person name="Ruan X."/>
            <person name="Zhao L."/>
            <person name="Wei J."/>
            <person name="Que T."/>
            <person name="Du C."/>
            <person name="Cheng J."/>
            <person name="Dai P."/>
            <person name="Han X."/>
            <person name="Huang E."/>
            <person name="Gao Y."/>
            <person name="Liu J."/>
            <person name="Shao H."/>
            <person name="Ye R."/>
            <person name="Li L."/>
            <person name="Wei W."/>
            <person name="Wang X."/>
            <person name="Wang C."/>
            <person name="Yang T."/>
            <person name="Huo Q."/>
            <person name="Li W."/>
            <person name="Guo W."/>
            <person name="Chen H."/>
            <person name="Zhou L."/>
            <person name="Ni X."/>
            <person name="Tian J."/>
            <person name="Zhou Y."/>
            <person name="Sheng Y."/>
            <person name="Liu T."/>
            <person name="Pan Y."/>
            <person name="Xia L."/>
            <person name="Li J."/>
            <person name="Zhao F."/>
            <person name="Cao W."/>
        </authorList>
    </citation>
    <scope>NUCLEOTIDE SEQUENCE</scope>
    <source>
        <strain evidence="1">Hyas-2018</strain>
    </source>
</reference>
<keyword evidence="2" id="KW-1185">Reference proteome</keyword>
<name>A0ACB7RNM1_HYAAI</name>
<dbReference type="EMBL" id="CM023489">
    <property type="protein sequence ID" value="KAH6922968.1"/>
    <property type="molecule type" value="Genomic_DNA"/>
</dbReference>